<protein>
    <submittedName>
        <fullName evidence="1">Uncharacterized protein</fullName>
    </submittedName>
</protein>
<sequence length="113" mass="11310">AGRLLRIWISHDGRSMGRSALMTKGKYGIDGDVAYDNGSGSLISAGVSCGAAISSATPTSGIAPMTDTFPEGGIQVPLGDFSIVDGVPEDSVAASGSSMSITLLVVAFKSGTL</sequence>
<gene>
    <name evidence="1" type="ORF">Tci_869261</name>
</gene>
<accession>A0A699SHX5</accession>
<comment type="caution">
    <text evidence="1">The sequence shown here is derived from an EMBL/GenBank/DDBJ whole genome shotgun (WGS) entry which is preliminary data.</text>
</comment>
<feature type="non-terminal residue" evidence="1">
    <location>
        <position position="1"/>
    </location>
</feature>
<reference evidence="1" key="1">
    <citation type="journal article" date="2019" name="Sci. Rep.">
        <title>Draft genome of Tanacetum cinerariifolium, the natural source of mosquito coil.</title>
        <authorList>
            <person name="Yamashiro T."/>
            <person name="Shiraishi A."/>
            <person name="Satake H."/>
            <person name="Nakayama K."/>
        </authorList>
    </citation>
    <scope>NUCLEOTIDE SEQUENCE</scope>
</reference>
<dbReference type="AlphaFoldDB" id="A0A699SHX5"/>
<organism evidence="1">
    <name type="scientific">Tanacetum cinerariifolium</name>
    <name type="common">Dalmatian daisy</name>
    <name type="synonym">Chrysanthemum cinerariifolium</name>
    <dbReference type="NCBI Taxonomy" id="118510"/>
    <lineage>
        <taxon>Eukaryota</taxon>
        <taxon>Viridiplantae</taxon>
        <taxon>Streptophyta</taxon>
        <taxon>Embryophyta</taxon>
        <taxon>Tracheophyta</taxon>
        <taxon>Spermatophyta</taxon>
        <taxon>Magnoliopsida</taxon>
        <taxon>eudicotyledons</taxon>
        <taxon>Gunneridae</taxon>
        <taxon>Pentapetalae</taxon>
        <taxon>asterids</taxon>
        <taxon>campanulids</taxon>
        <taxon>Asterales</taxon>
        <taxon>Asteraceae</taxon>
        <taxon>Asteroideae</taxon>
        <taxon>Anthemideae</taxon>
        <taxon>Anthemidinae</taxon>
        <taxon>Tanacetum</taxon>
    </lineage>
</organism>
<evidence type="ECO:0000313" key="1">
    <source>
        <dbReference type="EMBL" id="GFC97291.1"/>
    </source>
</evidence>
<name>A0A699SHX5_TANCI</name>
<proteinExistence type="predicted"/>
<dbReference type="EMBL" id="BKCJ011165199">
    <property type="protein sequence ID" value="GFC97291.1"/>
    <property type="molecule type" value="Genomic_DNA"/>
</dbReference>